<accession>A0A4D8QY26</accession>
<dbReference type="Pfam" id="PF12728">
    <property type="entry name" value="HTH_17"/>
    <property type="match status" value="1"/>
</dbReference>
<evidence type="ECO:0000313" key="3">
    <source>
        <dbReference type="Proteomes" id="UP000298693"/>
    </source>
</evidence>
<feature type="domain" description="Helix-turn-helix" evidence="1">
    <location>
        <begin position="2"/>
        <end position="48"/>
    </location>
</feature>
<keyword evidence="2" id="KW-0238">DNA-binding</keyword>
<dbReference type="NCBIfam" id="TIGR01764">
    <property type="entry name" value="excise"/>
    <property type="match status" value="1"/>
</dbReference>
<dbReference type="InterPro" id="IPR010093">
    <property type="entry name" value="SinI_DNA-bd"/>
</dbReference>
<gene>
    <name evidence="2" type="ORF">D3869_01650</name>
</gene>
<evidence type="ECO:0000313" key="2">
    <source>
        <dbReference type="EMBL" id="QCO14040.1"/>
    </source>
</evidence>
<organism evidence="2 3">
    <name type="scientific">Azospirillum brasilense</name>
    <dbReference type="NCBI Taxonomy" id="192"/>
    <lineage>
        <taxon>Bacteria</taxon>
        <taxon>Pseudomonadati</taxon>
        <taxon>Pseudomonadota</taxon>
        <taxon>Alphaproteobacteria</taxon>
        <taxon>Rhodospirillales</taxon>
        <taxon>Azospirillaceae</taxon>
        <taxon>Azospirillum</taxon>
    </lineage>
</organism>
<dbReference type="GO" id="GO:0003677">
    <property type="term" value="F:DNA binding"/>
    <property type="evidence" value="ECO:0007669"/>
    <property type="project" value="UniProtKB-KW"/>
</dbReference>
<dbReference type="Proteomes" id="UP000298693">
    <property type="component" value="Chromosome"/>
</dbReference>
<dbReference type="EMBL" id="CP032345">
    <property type="protein sequence ID" value="QCO14040.1"/>
    <property type="molecule type" value="Genomic_DNA"/>
</dbReference>
<proteinExistence type="predicted"/>
<dbReference type="InterPro" id="IPR041657">
    <property type="entry name" value="HTH_17"/>
</dbReference>
<sequence length="92" mass="10118">MTEAAKVMGADESTIRKLVVSGELLGYRLGKRGVRIYVSSIQDYQERRAIISTGERKAKAPLPKPRRRNDAAHKEALAGLAALGIIFKPISR</sequence>
<dbReference type="RefSeq" id="WP_137138694.1">
    <property type="nucleotide sequence ID" value="NZ_CP032345.1"/>
</dbReference>
<name>A0A4D8QY26_AZOBR</name>
<evidence type="ECO:0000259" key="1">
    <source>
        <dbReference type="Pfam" id="PF12728"/>
    </source>
</evidence>
<dbReference type="AlphaFoldDB" id="A0A4D8QY26"/>
<protein>
    <submittedName>
        <fullName evidence="2">DNA-binding protein</fullName>
    </submittedName>
</protein>
<reference evidence="2 3" key="1">
    <citation type="submission" date="2018-09" db="EMBL/GenBank/DDBJ databases">
        <title>Whole genome based analysis of evolution and adaptive divergence in Indian and Brazilian strains of Azospirillum brasilense.</title>
        <authorList>
            <person name="Singh C."/>
            <person name="Tripathi A.K."/>
        </authorList>
    </citation>
    <scope>NUCLEOTIDE SEQUENCE [LARGE SCALE GENOMIC DNA]</scope>
    <source>
        <strain evidence="2 3">MTCC4039</strain>
    </source>
</reference>